<dbReference type="InterPro" id="IPR032477">
    <property type="entry name" value="Glyco_hydro_64"/>
</dbReference>
<dbReference type="PANTHER" id="PTHR38165:SF1">
    <property type="entry name" value="GLUCANASE B"/>
    <property type="match status" value="1"/>
</dbReference>
<protein>
    <submittedName>
        <fullName evidence="2">Gb</fullName>
    </submittedName>
</protein>
<gene>
    <name evidence="2" type="ORF">E6O75_ATG05140</name>
</gene>
<dbReference type="Gene3D" id="3.30.920.50">
    <property type="entry name" value="Beta-1,3-glucanase, C-terminal domain"/>
    <property type="match status" value="1"/>
</dbReference>
<evidence type="ECO:0000259" key="1">
    <source>
        <dbReference type="PROSITE" id="PS52006"/>
    </source>
</evidence>
<organism evidence="2 3">
    <name type="scientific">Venturia nashicola</name>
    <dbReference type="NCBI Taxonomy" id="86259"/>
    <lineage>
        <taxon>Eukaryota</taxon>
        <taxon>Fungi</taxon>
        <taxon>Dikarya</taxon>
        <taxon>Ascomycota</taxon>
        <taxon>Pezizomycotina</taxon>
        <taxon>Dothideomycetes</taxon>
        <taxon>Pleosporomycetidae</taxon>
        <taxon>Venturiales</taxon>
        <taxon>Venturiaceae</taxon>
        <taxon>Venturia</taxon>
    </lineage>
</organism>
<keyword evidence="3" id="KW-1185">Reference proteome</keyword>
<dbReference type="STRING" id="86259.A0A4Z1PFQ7"/>
<dbReference type="InterPro" id="IPR042517">
    <property type="entry name" value="Glyco_hydro_64_N_2"/>
</dbReference>
<feature type="domain" description="GH64" evidence="1">
    <location>
        <begin position="42"/>
        <end position="407"/>
    </location>
</feature>
<dbReference type="Pfam" id="PF16483">
    <property type="entry name" value="Glyco_hydro_64"/>
    <property type="match status" value="1"/>
</dbReference>
<dbReference type="EMBL" id="SNSC02000009">
    <property type="protein sequence ID" value="TID21745.1"/>
    <property type="molecule type" value="Genomic_DNA"/>
</dbReference>
<dbReference type="PROSITE" id="PS52006">
    <property type="entry name" value="GH64"/>
    <property type="match status" value="1"/>
</dbReference>
<dbReference type="InterPro" id="IPR037176">
    <property type="entry name" value="Osmotin/thaumatin-like_sf"/>
</dbReference>
<dbReference type="AlphaFoldDB" id="A0A4Z1PFQ7"/>
<comment type="caution">
    <text evidence="2">The sequence shown here is derived from an EMBL/GenBank/DDBJ whole genome shotgun (WGS) entry which is preliminary data.</text>
</comment>
<dbReference type="PANTHER" id="PTHR38165">
    <property type="match status" value="1"/>
</dbReference>
<proteinExistence type="predicted"/>
<dbReference type="OrthoDB" id="10058186at2759"/>
<dbReference type="Gene3D" id="2.60.110.10">
    <property type="entry name" value="Thaumatin"/>
    <property type="match status" value="1"/>
</dbReference>
<accession>A0A4Z1PFQ7</accession>
<reference evidence="2 3" key="1">
    <citation type="submission" date="2019-04" db="EMBL/GenBank/DDBJ databases">
        <title>High contiguity whole genome sequence and gene annotation resource for two Venturia nashicola isolates.</title>
        <authorList>
            <person name="Prokchorchik M."/>
            <person name="Won K."/>
            <person name="Lee Y."/>
            <person name="Choi E.D."/>
            <person name="Segonzac C."/>
            <person name="Sohn K.H."/>
        </authorList>
    </citation>
    <scope>NUCLEOTIDE SEQUENCE [LARGE SCALE GENOMIC DNA]</scope>
    <source>
        <strain evidence="2 3">PRI2</strain>
    </source>
</reference>
<name>A0A4Z1PFQ7_9PEZI</name>
<evidence type="ECO:0000313" key="2">
    <source>
        <dbReference type="EMBL" id="TID21745.1"/>
    </source>
</evidence>
<dbReference type="InterPro" id="IPR037398">
    <property type="entry name" value="Glyco_hydro_64_fam"/>
</dbReference>
<dbReference type="CDD" id="cd09220">
    <property type="entry name" value="GH64-GluB-like"/>
    <property type="match status" value="1"/>
</dbReference>
<evidence type="ECO:0000313" key="3">
    <source>
        <dbReference type="Proteomes" id="UP000298493"/>
    </source>
</evidence>
<sequence>MEHFSLNKLHFHHRKQDSLQLSKPVQRNFVTPATTMQVELKNGTLSRTVYAFITGLAIDRGNQLMLMSADGTTPYYPPNPPQGTTVQPLQHDCAIPLGPPGSSVYATIPHIAGCRIWFSVNSKLTFRLNPSPYGPALVEPSCTNPSDPDINHWWSFAELTFNADQCFANISYVDFVCLPMSVTLTTTDGKTDHVSGMATNALSNVCAALKAQEMLDGQPWSRLIVKNSKGEPLRVLSPSHASFTGANFSAYFSGYVDQVFEHYNSQTLNVDTQAQWQRVQGTVSDSPLMKFGDDTFAKPNTQDIFSCCTGPFGDNLNARKLAIIPRLSAAFNRGTLLTSHVTPDPNGPGTFYRSAICNHYSRIVHEQCLDGRGYAFPYDDVCADGGPDQCGAVYDGKPKVLTMTVGGNGAYVSEGAFGAPTYN</sequence>
<dbReference type="Proteomes" id="UP000298493">
    <property type="component" value="Unassembled WGS sequence"/>
</dbReference>